<proteinExistence type="predicted"/>
<dbReference type="PANTHER" id="PTHR44068">
    <property type="entry name" value="ZGC:194242"/>
    <property type="match status" value="1"/>
</dbReference>
<dbReference type="PANTHER" id="PTHR44068:SF11">
    <property type="entry name" value="GERANYL DIPHOSPHATE 2-C-METHYLTRANSFERASE"/>
    <property type="match status" value="1"/>
</dbReference>
<dbReference type="OrthoDB" id="9808140at2"/>
<dbReference type="Proteomes" id="UP000295662">
    <property type="component" value="Unassembled WGS sequence"/>
</dbReference>
<sequence length="281" mass="31986">MISSTQPATRDDVARHYDQLDRFYREIWGDHVHHGLWITGRETSEEATRNLMDAVVAKARLSPGMELCDVGCGYGHTSRIIATEQLVKVTGLTVSPAQQRYAVSATPPDLPATFLVEDWLHNERPTAAFDALIAIESTEHMADKARVFSEAARVLKPGGRMVICAWLANETLKPWQHRHLIEPICREGRMPGLGTQTEYTSWMTSAGFQVEDVQDVSPQVSRTWPICAWRFILRTLRRPSYIRFLLDPKNDNRIFALTMLRLWLAYHTGAMRYVIFSATKS</sequence>
<protein>
    <submittedName>
        <fullName evidence="1">Tocopherol O-methyltransferase</fullName>
    </submittedName>
</protein>
<dbReference type="RefSeq" id="WP_133794543.1">
    <property type="nucleotide sequence ID" value="NZ_SOCA01000002.1"/>
</dbReference>
<organism evidence="1 2">
    <name type="scientific">Prosthecobacter fusiformis</name>
    <dbReference type="NCBI Taxonomy" id="48464"/>
    <lineage>
        <taxon>Bacteria</taxon>
        <taxon>Pseudomonadati</taxon>
        <taxon>Verrucomicrobiota</taxon>
        <taxon>Verrucomicrobiia</taxon>
        <taxon>Verrucomicrobiales</taxon>
        <taxon>Verrucomicrobiaceae</taxon>
        <taxon>Prosthecobacter</taxon>
    </lineage>
</organism>
<dbReference type="GO" id="GO:0032259">
    <property type="term" value="P:methylation"/>
    <property type="evidence" value="ECO:0007669"/>
    <property type="project" value="UniProtKB-KW"/>
</dbReference>
<dbReference type="Gene3D" id="3.40.50.150">
    <property type="entry name" value="Vaccinia Virus protein VP39"/>
    <property type="match status" value="1"/>
</dbReference>
<dbReference type="GO" id="GO:0008168">
    <property type="term" value="F:methyltransferase activity"/>
    <property type="evidence" value="ECO:0007669"/>
    <property type="project" value="UniProtKB-KW"/>
</dbReference>
<dbReference type="InterPro" id="IPR029063">
    <property type="entry name" value="SAM-dependent_MTases_sf"/>
</dbReference>
<keyword evidence="2" id="KW-1185">Reference proteome</keyword>
<dbReference type="AlphaFoldDB" id="A0A4R7S6X1"/>
<dbReference type="SUPFAM" id="SSF53335">
    <property type="entry name" value="S-adenosyl-L-methionine-dependent methyltransferases"/>
    <property type="match status" value="1"/>
</dbReference>
<dbReference type="InterPro" id="IPR050447">
    <property type="entry name" value="Erg6_SMT_methyltransf"/>
</dbReference>
<gene>
    <name evidence="1" type="ORF">EI77_01673</name>
</gene>
<comment type="caution">
    <text evidence="1">The sequence shown here is derived from an EMBL/GenBank/DDBJ whole genome shotgun (WGS) entry which is preliminary data.</text>
</comment>
<keyword evidence="1" id="KW-0808">Transferase</keyword>
<dbReference type="CDD" id="cd02440">
    <property type="entry name" value="AdoMet_MTases"/>
    <property type="match status" value="1"/>
</dbReference>
<name>A0A4R7S6X1_9BACT</name>
<accession>A0A4R7S6X1</accession>
<evidence type="ECO:0000313" key="2">
    <source>
        <dbReference type="Proteomes" id="UP000295662"/>
    </source>
</evidence>
<evidence type="ECO:0000313" key="1">
    <source>
        <dbReference type="EMBL" id="TDU73205.1"/>
    </source>
</evidence>
<reference evidence="1 2" key="1">
    <citation type="submission" date="2019-03" db="EMBL/GenBank/DDBJ databases">
        <title>Genomic Encyclopedia of Archaeal and Bacterial Type Strains, Phase II (KMG-II): from individual species to whole genera.</title>
        <authorList>
            <person name="Goeker M."/>
        </authorList>
    </citation>
    <scope>NUCLEOTIDE SEQUENCE [LARGE SCALE GENOMIC DNA]</scope>
    <source>
        <strain evidence="1 2">ATCC 25309</strain>
    </source>
</reference>
<keyword evidence="1" id="KW-0489">Methyltransferase</keyword>
<dbReference type="EMBL" id="SOCA01000002">
    <property type="protein sequence ID" value="TDU73205.1"/>
    <property type="molecule type" value="Genomic_DNA"/>
</dbReference>
<dbReference type="Pfam" id="PF02353">
    <property type="entry name" value="CMAS"/>
    <property type="match status" value="1"/>
</dbReference>